<reference evidence="8" key="1">
    <citation type="submission" date="2020-10" db="EMBL/GenBank/DDBJ databases">
        <authorList>
            <person name="Gilroy R."/>
        </authorList>
    </citation>
    <scope>NUCLEOTIDE SEQUENCE</scope>
    <source>
        <strain evidence="8">B1-20833</strain>
    </source>
</reference>
<keyword evidence="5" id="KW-0998">Cell outer membrane</keyword>
<comment type="subcellular location">
    <subcellularLocation>
        <location evidence="1">Cell outer membrane</location>
    </subcellularLocation>
</comment>
<feature type="domain" description="SusD-like N-terminal" evidence="7">
    <location>
        <begin position="101"/>
        <end position="217"/>
    </location>
</feature>
<gene>
    <name evidence="8" type="ORF">IAC06_02535</name>
</gene>
<dbReference type="EMBL" id="JADIMI010000021">
    <property type="protein sequence ID" value="MBO8451748.1"/>
    <property type="molecule type" value="Genomic_DNA"/>
</dbReference>
<keyword evidence="3" id="KW-0732">Signal</keyword>
<dbReference type="Pfam" id="PF07980">
    <property type="entry name" value="SusD_RagB"/>
    <property type="match status" value="1"/>
</dbReference>
<feature type="domain" description="RagB/SusD" evidence="6">
    <location>
        <begin position="323"/>
        <end position="565"/>
    </location>
</feature>
<keyword evidence="4" id="KW-0472">Membrane</keyword>
<proteinExistence type="inferred from homology"/>
<evidence type="ECO:0000256" key="3">
    <source>
        <dbReference type="ARBA" id="ARBA00022729"/>
    </source>
</evidence>
<evidence type="ECO:0000256" key="4">
    <source>
        <dbReference type="ARBA" id="ARBA00023136"/>
    </source>
</evidence>
<dbReference type="SUPFAM" id="SSF48452">
    <property type="entry name" value="TPR-like"/>
    <property type="match status" value="1"/>
</dbReference>
<protein>
    <submittedName>
        <fullName evidence="8">RagB/SusD family nutrient uptake outer membrane protein</fullName>
    </submittedName>
</protein>
<evidence type="ECO:0000256" key="5">
    <source>
        <dbReference type="ARBA" id="ARBA00023237"/>
    </source>
</evidence>
<evidence type="ECO:0000313" key="8">
    <source>
        <dbReference type="EMBL" id="MBO8451748.1"/>
    </source>
</evidence>
<sequence>MRHNIIKIAFTGVLLTGLVSCSDFLNRPAEDTYNVDNFYENDDQCIQGVNYLYNSPWFDFQRAFLWVGEVLSGNLYMGNSQYQDFSLNGTDTDLVNMSYSLWSVNAHANTVIYNIRNSEGPSQAIKNQCIGEALTWKAFAYFYMVRSFGEVPIIHDNAEMIGSGEYNNVYKVTRANVYEYIIMTLEKAMELLPKTGVNSNGRIDYYAAEALLAKVYLTKAGLSGSLSADDLKKAEDYAWDVIQNSGRDLMPVYSDLFRLQNNINEECLISWQWSPSRDPWTQQNSIQPDIALTGFSDFEENCWGGWRGPTVDLQDAFGVSATDNPAVRQAERDTRRKATMMMAGDIYDYFWTDKGGFDYLRFIYDSEDYGKGGPSGQFQSPTGANVVKHLTGRQADHIAGLGVSAANMASGLATHLLRFADVLLIYAEAKMGSARETSDPDALEAFNRVRRRAGVDEIQGTLTWEDIWKERRLELALEGDRWYDFVRRSYYDMDGTIAEIKAQRRNEWYNLGTIYEPYYESGYSSWPTELDESVRYNEDTPAPNVTAESFTLPVPTEDIVFNPHLMEPAIEVNVRELYSYDF</sequence>
<evidence type="ECO:0000256" key="1">
    <source>
        <dbReference type="ARBA" id="ARBA00004442"/>
    </source>
</evidence>
<dbReference type="Gene3D" id="1.25.40.390">
    <property type="match status" value="1"/>
</dbReference>
<evidence type="ECO:0000259" key="7">
    <source>
        <dbReference type="Pfam" id="PF14322"/>
    </source>
</evidence>
<evidence type="ECO:0000259" key="6">
    <source>
        <dbReference type="Pfam" id="PF07980"/>
    </source>
</evidence>
<comment type="caution">
    <text evidence="8">The sequence shown here is derived from an EMBL/GenBank/DDBJ whole genome shotgun (WGS) entry which is preliminary data.</text>
</comment>
<comment type="similarity">
    <text evidence="2">Belongs to the SusD family.</text>
</comment>
<evidence type="ECO:0000313" key="9">
    <source>
        <dbReference type="Proteomes" id="UP000823661"/>
    </source>
</evidence>
<dbReference type="InterPro" id="IPR011990">
    <property type="entry name" value="TPR-like_helical_dom_sf"/>
</dbReference>
<dbReference type="AlphaFoldDB" id="A0A9D9ERG8"/>
<organism evidence="8 9">
    <name type="scientific">Candidatus Cryptobacteroides intestinavium</name>
    <dbReference type="NCBI Taxonomy" id="2840766"/>
    <lineage>
        <taxon>Bacteria</taxon>
        <taxon>Pseudomonadati</taxon>
        <taxon>Bacteroidota</taxon>
        <taxon>Bacteroidia</taxon>
        <taxon>Bacteroidales</taxon>
        <taxon>Candidatus Cryptobacteroides</taxon>
    </lineage>
</organism>
<dbReference type="Proteomes" id="UP000823661">
    <property type="component" value="Unassembled WGS sequence"/>
</dbReference>
<evidence type="ECO:0000256" key="2">
    <source>
        <dbReference type="ARBA" id="ARBA00006275"/>
    </source>
</evidence>
<reference evidence="8" key="2">
    <citation type="journal article" date="2021" name="PeerJ">
        <title>Extensive microbial diversity within the chicken gut microbiome revealed by metagenomics and culture.</title>
        <authorList>
            <person name="Gilroy R."/>
            <person name="Ravi A."/>
            <person name="Getino M."/>
            <person name="Pursley I."/>
            <person name="Horton D.L."/>
            <person name="Alikhan N.F."/>
            <person name="Baker D."/>
            <person name="Gharbi K."/>
            <person name="Hall N."/>
            <person name="Watson M."/>
            <person name="Adriaenssens E.M."/>
            <person name="Foster-Nyarko E."/>
            <person name="Jarju S."/>
            <person name="Secka A."/>
            <person name="Antonio M."/>
            <person name="Oren A."/>
            <person name="Chaudhuri R.R."/>
            <person name="La Ragione R."/>
            <person name="Hildebrand F."/>
            <person name="Pallen M.J."/>
        </authorList>
    </citation>
    <scope>NUCLEOTIDE SEQUENCE</scope>
    <source>
        <strain evidence="8">B1-20833</strain>
    </source>
</reference>
<dbReference type="PROSITE" id="PS51257">
    <property type="entry name" value="PROKAR_LIPOPROTEIN"/>
    <property type="match status" value="1"/>
</dbReference>
<dbReference type="Pfam" id="PF14322">
    <property type="entry name" value="SusD-like_3"/>
    <property type="match status" value="1"/>
</dbReference>
<dbReference type="InterPro" id="IPR012944">
    <property type="entry name" value="SusD_RagB_dom"/>
</dbReference>
<dbReference type="InterPro" id="IPR033985">
    <property type="entry name" value="SusD-like_N"/>
</dbReference>
<dbReference type="GO" id="GO:0009279">
    <property type="term" value="C:cell outer membrane"/>
    <property type="evidence" value="ECO:0007669"/>
    <property type="project" value="UniProtKB-SubCell"/>
</dbReference>
<accession>A0A9D9ERG8</accession>
<name>A0A9D9ERG8_9BACT</name>